<keyword evidence="1" id="KW-0812">Transmembrane</keyword>
<dbReference type="InterPro" id="IPR043993">
    <property type="entry name" value="T4SS_pilin"/>
</dbReference>
<keyword evidence="1" id="KW-1133">Transmembrane helix</keyword>
<sequence>MRRLLFFLFGLAAFPWIVLAAPRDFKGFVEIIFNLLNSVIPILLSLALLAFFWGVGQFILYSDNEEKRAEGKQILVWGIIGLFVIVAVWGIVGIIGQTFGLFYPNFRPEEIPMAPF</sequence>
<dbReference type="AlphaFoldDB" id="A0A1F6CDI9"/>
<dbReference type="Pfam" id="PF18895">
    <property type="entry name" value="T4SS_pilin"/>
    <property type="match status" value="1"/>
</dbReference>
<evidence type="ECO:0000313" key="3">
    <source>
        <dbReference type="Proteomes" id="UP000178344"/>
    </source>
</evidence>
<accession>A0A1F6CDI9</accession>
<evidence type="ECO:0000256" key="1">
    <source>
        <dbReference type="SAM" id="Phobius"/>
    </source>
</evidence>
<keyword evidence="1" id="KW-0472">Membrane</keyword>
<dbReference type="Proteomes" id="UP000178344">
    <property type="component" value="Unassembled WGS sequence"/>
</dbReference>
<protein>
    <submittedName>
        <fullName evidence="2">Uncharacterized protein</fullName>
    </submittedName>
</protein>
<feature type="transmembrane region" description="Helical" evidence="1">
    <location>
        <begin position="39"/>
        <end position="62"/>
    </location>
</feature>
<reference evidence="2 3" key="1">
    <citation type="journal article" date="2016" name="Nat. Commun.">
        <title>Thousands of microbial genomes shed light on interconnected biogeochemical processes in an aquifer system.</title>
        <authorList>
            <person name="Anantharaman K."/>
            <person name="Brown C.T."/>
            <person name="Hug L.A."/>
            <person name="Sharon I."/>
            <person name="Castelle C.J."/>
            <person name="Probst A.J."/>
            <person name="Thomas B.C."/>
            <person name="Singh A."/>
            <person name="Wilkins M.J."/>
            <person name="Karaoz U."/>
            <person name="Brodie E.L."/>
            <person name="Williams K.H."/>
            <person name="Hubbard S.S."/>
            <person name="Banfield J.F."/>
        </authorList>
    </citation>
    <scope>NUCLEOTIDE SEQUENCE [LARGE SCALE GENOMIC DNA]</scope>
</reference>
<organism evidence="2 3">
    <name type="scientific">Candidatus Kaiserbacteria bacterium RIFCSPHIGHO2_01_FULL_49_13</name>
    <dbReference type="NCBI Taxonomy" id="1798477"/>
    <lineage>
        <taxon>Bacteria</taxon>
        <taxon>Candidatus Kaiseribacteriota</taxon>
    </lineage>
</organism>
<proteinExistence type="predicted"/>
<comment type="caution">
    <text evidence="2">The sequence shown here is derived from an EMBL/GenBank/DDBJ whole genome shotgun (WGS) entry which is preliminary data.</text>
</comment>
<dbReference type="EMBL" id="MFKQ01000017">
    <property type="protein sequence ID" value="OGG47268.1"/>
    <property type="molecule type" value="Genomic_DNA"/>
</dbReference>
<feature type="transmembrane region" description="Helical" evidence="1">
    <location>
        <begin position="74"/>
        <end position="103"/>
    </location>
</feature>
<evidence type="ECO:0000313" key="2">
    <source>
        <dbReference type="EMBL" id="OGG47268.1"/>
    </source>
</evidence>
<name>A0A1F6CDI9_9BACT</name>
<gene>
    <name evidence="2" type="ORF">A2671_01875</name>
</gene>